<dbReference type="RefSeq" id="WP_270039207.1">
    <property type="nucleotide sequence ID" value="NZ_JAPDOD010000005.1"/>
</dbReference>
<accession>A0A9X3RZN0</accession>
<dbReference type="EMBL" id="JAPDOD010000005">
    <property type="protein sequence ID" value="MDA0160394.1"/>
    <property type="molecule type" value="Genomic_DNA"/>
</dbReference>
<comment type="caution">
    <text evidence="1">The sequence shown here is derived from an EMBL/GenBank/DDBJ whole genome shotgun (WGS) entry which is preliminary data.</text>
</comment>
<proteinExistence type="predicted"/>
<organism evidence="1 2">
    <name type="scientific">Solirubrobacter ginsenosidimutans</name>
    <dbReference type="NCBI Taxonomy" id="490573"/>
    <lineage>
        <taxon>Bacteria</taxon>
        <taxon>Bacillati</taxon>
        <taxon>Actinomycetota</taxon>
        <taxon>Thermoleophilia</taxon>
        <taxon>Solirubrobacterales</taxon>
        <taxon>Solirubrobacteraceae</taxon>
        <taxon>Solirubrobacter</taxon>
    </lineage>
</organism>
<dbReference type="Proteomes" id="UP001149140">
    <property type="component" value="Unassembled WGS sequence"/>
</dbReference>
<evidence type="ECO:0000313" key="2">
    <source>
        <dbReference type="Proteomes" id="UP001149140"/>
    </source>
</evidence>
<reference evidence="1" key="1">
    <citation type="submission" date="2022-10" db="EMBL/GenBank/DDBJ databases">
        <title>The WGS of Solirubrobacter ginsenosidimutans DSM 21036.</title>
        <authorList>
            <person name="Jiang Z."/>
        </authorList>
    </citation>
    <scope>NUCLEOTIDE SEQUENCE</scope>
    <source>
        <strain evidence="1">DSM 21036</strain>
    </source>
</reference>
<evidence type="ECO:0000313" key="1">
    <source>
        <dbReference type="EMBL" id="MDA0160394.1"/>
    </source>
</evidence>
<name>A0A9X3RZN0_9ACTN</name>
<protein>
    <submittedName>
        <fullName evidence="1">Uncharacterized protein</fullName>
    </submittedName>
</protein>
<dbReference type="AlphaFoldDB" id="A0A9X3RZN0"/>
<gene>
    <name evidence="1" type="ORF">OM076_08965</name>
</gene>
<keyword evidence="2" id="KW-1185">Reference proteome</keyword>
<sequence length="62" mass="6717">MIDDYAGVAIRRLDAPVGRRDIYALLPPGGRHPLARRVVDALAETAPEFAGTNNQSVTLTTR</sequence>